<dbReference type="SUPFAM" id="SSF55961">
    <property type="entry name" value="Bet v1-like"/>
    <property type="match status" value="1"/>
</dbReference>
<dbReference type="InterPro" id="IPR005031">
    <property type="entry name" value="COQ10_START"/>
</dbReference>
<feature type="domain" description="Coenzyme Q-binding protein COQ10 START" evidence="2">
    <location>
        <begin position="137"/>
        <end position="256"/>
    </location>
</feature>
<dbReference type="PANTHER" id="PTHR33824">
    <property type="entry name" value="POLYKETIDE CYCLASE/DEHYDRASE AND LIPID TRANSPORT SUPERFAMILY PROTEIN"/>
    <property type="match status" value="1"/>
</dbReference>
<dbReference type="OrthoDB" id="3695445at2"/>
<dbReference type="PANTHER" id="PTHR33824:SF7">
    <property type="entry name" value="POLYKETIDE CYCLASE_DEHYDRASE AND LIPID TRANSPORT SUPERFAMILY PROTEIN"/>
    <property type="match status" value="1"/>
</dbReference>
<feature type="region of interest" description="Disordered" evidence="1">
    <location>
        <begin position="54"/>
        <end position="73"/>
    </location>
</feature>
<evidence type="ECO:0000313" key="3">
    <source>
        <dbReference type="EMBL" id="PFG39371.1"/>
    </source>
</evidence>
<gene>
    <name evidence="3" type="ORF">ATJ97_1875</name>
</gene>
<dbReference type="RefSeq" id="WP_098483491.1">
    <property type="nucleotide sequence ID" value="NZ_PDJI01000004.1"/>
</dbReference>
<proteinExistence type="predicted"/>
<dbReference type="InterPro" id="IPR023393">
    <property type="entry name" value="START-like_dom_sf"/>
</dbReference>
<dbReference type="CDD" id="cd07817">
    <property type="entry name" value="SRPBCC_8"/>
    <property type="match status" value="1"/>
</dbReference>
<evidence type="ECO:0000259" key="2">
    <source>
        <dbReference type="Pfam" id="PF03364"/>
    </source>
</evidence>
<dbReference type="Gene3D" id="3.30.530.20">
    <property type="match status" value="1"/>
</dbReference>
<evidence type="ECO:0000256" key="1">
    <source>
        <dbReference type="SAM" id="MobiDB-lite"/>
    </source>
</evidence>
<dbReference type="Proteomes" id="UP000222106">
    <property type="component" value="Unassembled WGS sequence"/>
</dbReference>
<feature type="region of interest" description="Disordered" evidence="1">
    <location>
        <begin position="292"/>
        <end position="395"/>
    </location>
</feature>
<sequence>MNDETSRDSGAGTATSSLPLAALKQSAGGYARALGGRAVDKLTGRVSGLSDRLTAYASGESHDDDDGDDDRPSAKAAAASKAAEKLAEGKSPLTAGLSAAASGVTEKVKGIFGGGGGGGRGGKKKFKFNNIVESIDVGAPVSVVYNAWTEYDNWPNFMKKVEKAELDDEQGKVAFKGQVFWSHREWNTTIKEQVPDKRIVWDSSGPKGHLSGAVTFHPLGDELTRLVIIVEYYPQGFFEKTANIWRAVNRRLRLELKFFVRHVMTDTILHPDDVEGYRAEIHDKEIARTHDEVMEEEQAAREAEESEQSEEPAGESYEEEPEGEAAEEYTDEEEYEPAEGEGSEDEYEEAPEEGAEGEYEEGDEYAEEAPEEGTEDEYEEAPEEGAEDEYAEETR</sequence>
<dbReference type="AlphaFoldDB" id="A0A2A9ELH8"/>
<feature type="compositionally biased region" description="Basic and acidic residues" evidence="1">
    <location>
        <begin position="292"/>
        <end position="303"/>
    </location>
</feature>
<reference evidence="3 4" key="1">
    <citation type="submission" date="2017-10" db="EMBL/GenBank/DDBJ databases">
        <title>Sequencing the genomes of 1000 actinobacteria strains.</title>
        <authorList>
            <person name="Klenk H.-P."/>
        </authorList>
    </citation>
    <scope>NUCLEOTIDE SEQUENCE [LARGE SCALE GENOMIC DNA]</scope>
    <source>
        <strain evidence="3 4">DSM 21838</strain>
    </source>
</reference>
<organism evidence="3 4">
    <name type="scientific">Georgenia soli</name>
    <dbReference type="NCBI Taxonomy" id="638953"/>
    <lineage>
        <taxon>Bacteria</taxon>
        <taxon>Bacillati</taxon>
        <taxon>Actinomycetota</taxon>
        <taxon>Actinomycetes</taxon>
        <taxon>Micrococcales</taxon>
        <taxon>Bogoriellaceae</taxon>
        <taxon>Georgenia</taxon>
    </lineage>
</organism>
<dbReference type="Pfam" id="PF03364">
    <property type="entry name" value="Polyketide_cyc"/>
    <property type="match status" value="1"/>
</dbReference>
<protein>
    <submittedName>
        <fullName evidence="3">Putative membrane protein</fullName>
    </submittedName>
</protein>
<dbReference type="EMBL" id="PDJI01000004">
    <property type="protein sequence ID" value="PFG39371.1"/>
    <property type="molecule type" value="Genomic_DNA"/>
</dbReference>
<comment type="caution">
    <text evidence="3">The sequence shown here is derived from an EMBL/GenBank/DDBJ whole genome shotgun (WGS) entry which is preliminary data.</text>
</comment>
<dbReference type="InterPro" id="IPR047137">
    <property type="entry name" value="ORF3"/>
</dbReference>
<feature type="compositionally biased region" description="Acidic residues" evidence="1">
    <location>
        <begin position="304"/>
        <end position="395"/>
    </location>
</feature>
<accession>A0A2A9ELH8</accession>
<name>A0A2A9ELH8_9MICO</name>
<evidence type="ECO:0000313" key="4">
    <source>
        <dbReference type="Proteomes" id="UP000222106"/>
    </source>
</evidence>
<keyword evidence="4" id="KW-1185">Reference proteome</keyword>